<dbReference type="NCBIfam" id="TIGR01451">
    <property type="entry name" value="B_ant_repeat"/>
    <property type="match status" value="2"/>
</dbReference>
<keyword evidence="1" id="KW-0732">Signal</keyword>
<name>A0ABW3B2J7_9FLAO</name>
<organism evidence="4 5">
    <name type="scientific">Maribacter chungangensis</name>
    <dbReference type="NCBI Taxonomy" id="1069117"/>
    <lineage>
        <taxon>Bacteria</taxon>
        <taxon>Pseudomonadati</taxon>
        <taxon>Bacteroidota</taxon>
        <taxon>Flavobacteriia</taxon>
        <taxon>Flavobacteriales</taxon>
        <taxon>Flavobacteriaceae</taxon>
        <taxon>Maribacter</taxon>
    </lineage>
</organism>
<dbReference type="NCBIfam" id="TIGR04131">
    <property type="entry name" value="Bac_Flav_CTERM"/>
    <property type="match status" value="1"/>
</dbReference>
<proteinExistence type="predicted"/>
<feature type="chain" id="PRO_5046872591" evidence="1">
    <location>
        <begin position="19"/>
        <end position="4114"/>
    </location>
</feature>
<accession>A0ABW3B2J7</accession>
<dbReference type="RefSeq" id="WP_379932997.1">
    <property type="nucleotide sequence ID" value="NZ_JBHTHY010000003.1"/>
</dbReference>
<reference evidence="5" key="1">
    <citation type="journal article" date="2019" name="Int. J. Syst. Evol. Microbiol.">
        <title>The Global Catalogue of Microorganisms (GCM) 10K type strain sequencing project: providing services to taxonomists for standard genome sequencing and annotation.</title>
        <authorList>
            <consortium name="The Broad Institute Genomics Platform"/>
            <consortium name="The Broad Institute Genome Sequencing Center for Infectious Disease"/>
            <person name="Wu L."/>
            <person name="Ma J."/>
        </authorList>
    </citation>
    <scope>NUCLEOTIDE SEQUENCE [LARGE SCALE GENOMIC DNA]</scope>
    <source>
        <strain evidence="5">CCUG 61948</strain>
    </source>
</reference>
<keyword evidence="5" id="KW-1185">Reference proteome</keyword>
<evidence type="ECO:0000259" key="3">
    <source>
        <dbReference type="Pfam" id="PF17517"/>
    </source>
</evidence>
<evidence type="ECO:0000313" key="4">
    <source>
        <dbReference type="EMBL" id="MFD0796993.1"/>
    </source>
</evidence>
<dbReference type="InterPro" id="IPR035234">
    <property type="entry name" value="IgGFc-bd_N"/>
</dbReference>
<feature type="domain" description="DUF11" evidence="2">
    <location>
        <begin position="546"/>
        <end position="660"/>
    </location>
</feature>
<feature type="domain" description="IgGFc-binding protein N-terminal" evidence="3">
    <location>
        <begin position="129"/>
        <end position="451"/>
    </location>
</feature>
<evidence type="ECO:0000256" key="1">
    <source>
        <dbReference type="SAM" id="SignalP"/>
    </source>
</evidence>
<protein>
    <submittedName>
        <fullName evidence="4">T9SS type B sorting domain-containing protein</fullName>
    </submittedName>
</protein>
<dbReference type="EMBL" id="JBHTHY010000003">
    <property type="protein sequence ID" value="MFD0796993.1"/>
    <property type="molecule type" value="Genomic_DNA"/>
</dbReference>
<sequence length="4114" mass="435104">MKKLLLLLAVLFAFVGHAQLSDLHYLPPLKQGQDRQGIDQQTIHLSTPEPTAFTVNAYRGTNPTPIATFNISNVAPAVYNTLGRGDNNITLVDNANTGIVLTNSGLRFESPSGNRFYVNYRGSSAAQSASLTSKGRVAMGTRFKWGGVPNLGRHPSKSNTLGIMATEDNTTVTLSGYDPDCSFRLGNNVTGITANSYTITLDANESFVFENYVGNNDTAANSQGWIGASVVSDKDIVISNGSINFGRQVGASNRDAGIDQPVPENRLGKDYVFVRGNGNANGWTEFPLIIATADNTQITVNGSATPIATINNGEYFQIPSNLYSSNTVGANMFVQTSKDAYAYQCMAGASTAYTQGLNFVAPVNCLLPDVMDNIPDIRNMAGTDVSGGLTIIAAVNTPDANIVVSNGTTTVPLPASRPVAGSSDWKTFYLPNLDGNISVQSTGPMAIGFFGYNGARGVAGYFSGFDTVPEVTLEVRGGTGCFVGSEIYEATGNFDAYQWYEDGVAIPGANSLSFAATRAGDYFVRGTKGPCTYDSQPITALYCDPDIIVNKTVDQPEIMEGETATFTIRVRNLGVGPVTNLQITDNIPTGLTLESATTITGNWSGNTWNIGTLLGGETATLDLEVRADEIDTLPLLSLINTVTNSQDQVDSNTTPDSPTAYLTVHNDYDNDGIRDVSDVDDDNDGIYDTDECNSLGVDIASGNGFSSTLSSTQNYLVYDIYRLDNSFNLTVNGIDVAGELQFSIPNSGNDVTFSDGFGYGQNGIGNVWTVSGAPGTPLLRVVIDESGQFSLYGTRTSNGPLEPMTLSTPANTVNWNSTGNNTVVINQMVVGPTNMRGNFLTTNCDTDADGIPDHLDLDSDGDGCTDANEFYKDGNADGGDGGEFGSGIPVVDTSGAVTTASYNQVFAPEILLGNTTENLGGTDINGQDVSLGQTIQYVLRFQNTGDDNAQNFTIRNILPANVSLDNVIVPVGSGITNSHDIATNTINFTIPNTLVQVGRPEYIIRITVTIAGNCTDFVAACSSLLENNAYVTYTGTQNTNTFSDEPGNEPISVCATAPEVASNSIFNDLSDCNEFRIAQLCNNSVILTAGSGFTTYNWVLDTNGNGQVDAGDTVMNDGDPDNDASTLFVTAIGDYIVEKSSNGSCPNMVERIRVERFGSTQTNPIIDFFNQVNSDNNPDNDLQGELVTCSVDQDDLQKIFLCGANDETTIQLGITDAQSITWEKLVEGSCTSSGPDCANKNLNCTWNPIATNNNFTVTESGQYRVVLRYQGGCPSTFYFNVFKNELVIDTPIVEDILCDTDGSIRITNVGSGYGFQLVDADNNDTVIVPFSANNGPIFSIANSGTYKVQVTQLDPSTGTPIPNSCIFETSDIGVLERDFNVNLTSTPADCNDLGTISIQALNVLPNYSYELRLDDGSNGGTGTFVRDLLASNDNTHTFTGVAPGNYIVVTGTDNGCADAQSIVVERTPNLSLSASLQSNITCTAGVINLTPGGGIPNASYQMAIWSKNGVDLYTDIAAIPASEIQIGNGANFLFGYTGNPATYVPGEEGTYTFIVTDGSGCSQISNAVTIEDLGSLSVTASHTQITCADTGTSSMTVAVTGGTAPYRYSLDGGITYQSTATFANLSAGFYEITVADSSGVGTDACTETITYEIDQPFRLTASPSIIEDAFCDPNGALVKILNPNGGQAPYEFSFDGGSTFGPQESRLLPGSHQLVLRDAIGCSITMEITVPNPIADPSFDQAVAYDCDGSATVTISPSNTTDFEYTYTLNGTLNTPAENNIFTNVAAGTQTVTVGYTGSITPDQSTLFFESFGAGPNTQIGEIGTGYCYEPQDGSTTNCNLGPAGILVDGEYSVTNRVTNPIPAYRNPNDHTGLTDGRFLAINPSNNLVGTNSIIWSRNNIEVLPNRDIDISFWAYNLRQNTSAGNNPEITIELVDAGGTVINSFLTAEIPKNTNADDWHNRTFTVNPGGNTVVGIVLRSSQPSEDGNELILDDIQASQTPEICEKTNDITVVVETGQAFEATLLSTIDTSCSTSTDGAIRFEVSNFDSATGFEYSTDGGTTWTTSLVSPVTTTANLAAGAYTVDVRKVADNSCTGSVSASISAPAVIVPQLTQIADYTCFNTGGTLEASATGGNPAYEYRIEDLGGAEIAAYQSSPIFPNIPDGTYVVRVRDGNGCETVSTTQVQINPPTTIDFDVTPTACYDGQNNASLNVSVNTGNGGYTFRINGGAWMTPTPATASTYSFTGLSNGSYDVEVTDSFGCVSPVETLVISPTLLAQVDVVDVSACADGNITVTPTGGLGAYSYAFLPTGTAVQDSDFSATDNIVITNATVGDYDVYVRDNGATAPYCQFLETVTVASSPILAFTAVPTDAICFGDTGSIAVNITSGLAPFTYQLVDVDNGTSNATQTGVMTTTRTYFNLTPGDYNVIVTDAAGCSVDVNGITVAEPDELTATVVGVTPASCTGNINDFGFEFSAYPTTLGTIEFSADGGTTWTGDNSNPGVSDRLTGYLSGDTVYPAMRTVDGFGNTVCEVVLDPLIVPYPLDDLDITISTVVVNCNELQVTVQGDEGTAPYEYAFSENPGNFNIATATWIFGSTTRIDGATVPVGEGLHQWTGLVPGRTYVFYVRDNNGCIRQSNVNVNDITVNPMDITADFEPSCAGANNGEITYTITDTDGVTEPSMVWTLFDVDGNTIQSSAGTVGYSTTITVNGLAPDEYYIQVQQIDGVGTPQCISASENLLLEELDPITANAPNAIQHISCENPGLILIENIQGGGGTYTYTVSGPSGFTLTGTPDNPIEIPANSDAGAYNVQVSDQFGCSYDLGDVNMTLTANPAITNIVVDNCSAAASVTITATTGSASMVYSLDNGTTYLNNGGVFNNVAPGPYTVFVKDANGCTDSRAITVNPSLQATASLTQNLGCGVGQEAELTLNVTAGSTNYEYEITNTAGTVIARQAMATTTISTMVSVADTYTVNVYDIGTSSPECNRTFTVVVPPAVLPSFTPNPTDVSCNGGSNGTIAISETNNGNNPLTYALVPNLATFNATTNAFENLPAGIYSVTATGPNGCTTALNNIQVDEPDPITFAAPTVNSFTCSSGNTKANATIVLDVSPGNILGGSGTYTRFDFVNNANGSVLQSGTSNSYTYTDNNGGDVIVRVIDANGCIGEQLVNVPAYDALGTPTIAIDDNISCSNLGEDISIGITSTVTDFASNPGNYQFRMLPTGAFQASNQFTDLQPGNYTFTIRNVSTGCEVTATHSVADPNTFDVTVNKLSDAVCFGDDGSITLAITDATYMGGFSWEIFNSNGTPADRSDDGAAILTGNSANIGPTAAINIPAGNYIVEVVQDAFPDCTQIRSFSIATPTAPLTLDTIARTEVGCSNDQGTALINPLGGMAPYDIQLTNTVTSVVANATRVNSNLFQGLTAGQYMISVTDALGCTQVFANAFELLLPDPINGTLAATDLACQDDTDATISLTLGARNVTSTYRYILNTYTDATASNLVRSTASQVTGSFNNLGSGFYTIEVLDTMGCTFESPITEIVNPTEVSAQLLTTQAIGCQQGATLSLTAQGGTAPYRWSTDGATFNPMNGLNGADLHEFQNVTPGSYQYFVIDSENCVSVISNEINVNVIEDLTVALDTSAALINCNGESSALIDATADGGLGNYQYGLFSDSGLTNEIRPYQADGLFTDLPQGTYYVSVLSEDCQVTSEVVTITEPDVMVATPTITDVLCNGDDNGSITVAVEGGTAPYQYAISPNLNQFDEANTFEDLAPGDYSVIVQDSKGCFELIEFSITEPEVLEMEVIVTPEYCVGEADGTITINPTGGTAPYSTSLNSNSDGDFTEDQLTYDNLTSGDYIVFIKDANGCETNQTVVVEEGVNINATVEVIYDCPDGTLGNSIEVTLEDRTERLYLLFALDSTDPSDLQLEPDFTNIAPGPHTLTIAHDNGCTRTFAFEVEAFEPLGISLEQRSLNEITVVATGGREGYTYLFNGIDNGDDETYYIKETGNYEVTVLDENGCEATASIFMEFIDIEIPNFFTPDGDGQNDLWIPRNIEQFPNFFMNIYDRYGRTVFRLQDNPEGWDGFYQENTLPTGDYWYVIKLNGEDDDREFVGNFTLYR</sequence>
<dbReference type="InterPro" id="IPR025667">
    <property type="entry name" value="SprB_repeat"/>
</dbReference>
<evidence type="ECO:0000259" key="2">
    <source>
        <dbReference type="Pfam" id="PF01345"/>
    </source>
</evidence>
<dbReference type="Pfam" id="PF13585">
    <property type="entry name" value="CHU_C"/>
    <property type="match status" value="1"/>
</dbReference>
<dbReference type="InterPro" id="IPR001434">
    <property type="entry name" value="OmcB-like_DUF11"/>
</dbReference>
<comment type="caution">
    <text evidence="4">The sequence shown here is derived from an EMBL/GenBank/DDBJ whole genome shotgun (WGS) entry which is preliminary data.</text>
</comment>
<dbReference type="InterPro" id="IPR047589">
    <property type="entry name" value="DUF11_rpt"/>
</dbReference>
<evidence type="ECO:0000313" key="5">
    <source>
        <dbReference type="Proteomes" id="UP001597012"/>
    </source>
</evidence>
<dbReference type="Pfam" id="PF13573">
    <property type="entry name" value="SprB"/>
    <property type="match status" value="4"/>
</dbReference>
<dbReference type="Proteomes" id="UP001597012">
    <property type="component" value="Unassembled WGS sequence"/>
</dbReference>
<feature type="signal peptide" evidence="1">
    <location>
        <begin position="1"/>
        <end position="18"/>
    </location>
</feature>
<gene>
    <name evidence="4" type="ORF">ACFQZJ_05945</name>
</gene>
<dbReference type="Pfam" id="PF01345">
    <property type="entry name" value="DUF11"/>
    <property type="match status" value="1"/>
</dbReference>
<dbReference type="Pfam" id="PF17517">
    <property type="entry name" value="IgGFc_binding"/>
    <property type="match status" value="1"/>
</dbReference>
<dbReference type="InterPro" id="IPR026341">
    <property type="entry name" value="T9SS_type_B"/>
</dbReference>